<dbReference type="AlphaFoldDB" id="A0A246FMT3"/>
<reference evidence="1 2" key="1">
    <citation type="submission" date="2017-06" db="EMBL/GenBank/DDBJ databases">
        <title>Hymenobacter amundsenii sp. nov. isolated from regoliths in Antarctica.</title>
        <authorList>
            <person name="Sedlacek I."/>
            <person name="Kralova S."/>
            <person name="Pantucek R."/>
            <person name="Svec P."/>
            <person name="Holochova P."/>
            <person name="Stankova E."/>
            <person name="Vrbovska V."/>
            <person name="Busse H.-J."/>
        </authorList>
    </citation>
    <scope>NUCLEOTIDE SEQUENCE [LARGE SCALE GENOMIC DNA]</scope>
    <source>
        <strain evidence="1 2">CCM 8682</strain>
    </source>
</reference>
<name>A0A246FMT3_9BACT</name>
<dbReference type="EMBL" id="NIRR01000006">
    <property type="protein sequence ID" value="OWP64032.1"/>
    <property type="molecule type" value="Genomic_DNA"/>
</dbReference>
<evidence type="ECO:0000313" key="1">
    <source>
        <dbReference type="EMBL" id="OWP64032.1"/>
    </source>
</evidence>
<evidence type="ECO:0000313" key="2">
    <source>
        <dbReference type="Proteomes" id="UP000197277"/>
    </source>
</evidence>
<organism evidence="1 2">
    <name type="scientific">Hymenobacter amundsenii</name>
    <dbReference type="NCBI Taxonomy" id="2006685"/>
    <lineage>
        <taxon>Bacteria</taxon>
        <taxon>Pseudomonadati</taxon>
        <taxon>Bacteroidota</taxon>
        <taxon>Cytophagia</taxon>
        <taxon>Cytophagales</taxon>
        <taxon>Hymenobacteraceae</taxon>
        <taxon>Hymenobacter</taxon>
    </lineage>
</organism>
<comment type="caution">
    <text evidence="1">The sequence shown here is derived from an EMBL/GenBank/DDBJ whole genome shotgun (WGS) entry which is preliminary data.</text>
</comment>
<accession>A0A246FMT3</accession>
<dbReference type="Proteomes" id="UP000197277">
    <property type="component" value="Unassembled WGS sequence"/>
</dbReference>
<dbReference type="OrthoDB" id="264488at2"/>
<protein>
    <submittedName>
        <fullName evidence="1">Uncharacterized protein</fullName>
    </submittedName>
</protein>
<gene>
    <name evidence="1" type="ORF">CDA63_06090</name>
</gene>
<proteinExistence type="predicted"/>
<dbReference type="RefSeq" id="WP_088463563.1">
    <property type="nucleotide sequence ID" value="NZ_NIRR01000006.1"/>
</dbReference>
<sequence length="174" mass="19308">MLTIKEFFALDDIIKVRWGRHAFRYVDYCGLHPLRPLESGAYPCTPTNTLSFARTGGDGVHFGLLNARDETAAGPVVMTVPMKEANVVVAETLAEFLGIGNRMGWFELEQLAYDASRTVACYAAAPAEMSTQEQTFLDLVRTELCVAPVVLTSERLADLNRRYLPQLHVPPFEG</sequence>
<keyword evidence="2" id="KW-1185">Reference proteome</keyword>